<comment type="caution">
    <text evidence="2">The sequence shown here is derived from an EMBL/GenBank/DDBJ whole genome shotgun (WGS) entry which is preliminary data.</text>
</comment>
<keyword evidence="3" id="KW-1185">Reference proteome</keyword>
<evidence type="ECO:0000256" key="1">
    <source>
        <dbReference type="SAM" id="MobiDB-lite"/>
    </source>
</evidence>
<evidence type="ECO:0000313" key="3">
    <source>
        <dbReference type="Proteomes" id="UP000324222"/>
    </source>
</evidence>
<gene>
    <name evidence="2" type="ORF">E2C01_084898</name>
</gene>
<evidence type="ECO:0000313" key="2">
    <source>
        <dbReference type="EMBL" id="MPC89934.1"/>
    </source>
</evidence>
<dbReference type="AlphaFoldDB" id="A0A5B7JC46"/>
<reference evidence="2 3" key="1">
    <citation type="submission" date="2019-05" db="EMBL/GenBank/DDBJ databases">
        <title>Another draft genome of Portunus trituberculatus and its Hox gene families provides insights of decapod evolution.</title>
        <authorList>
            <person name="Jeong J.-H."/>
            <person name="Song I."/>
            <person name="Kim S."/>
            <person name="Choi T."/>
            <person name="Kim D."/>
            <person name="Ryu S."/>
            <person name="Kim W."/>
        </authorList>
    </citation>
    <scope>NUCLEOTIDE SEQUENCE [LARGE SCALE GENOMIC DNA]</scope>
    <source>
        <tissue evidence="2">Muscle</tissue>
    </source>
</reference>
<sequence length="71" mass="8165">MRDHNEGERGDGEGQVKRNMMRWTEIAVIRLHMSWSLRRYRVGDAKDAHKSPPDTVNENGLQSSAVNIKMT</sequence>
<accession>A0A5B7JC46</accession>
<protein>
    <submittedName>
        <fullName evidence="2">Uncharacterized protein</fullName>
    </submittedName>
</protein>
<feature type="region of interest" description="Disordered" evidence="1">
    <location>
        <begin position="45"/>
        <end position="71"/>
    </location>
</feature>
<proteinExistence type="predicted"/>
<dbReference type="Proteomes" id="UP000324222">
    <property type="component" value="Unassembled WGS sequence"/>
</dbReference>
<organism evidence="2 3">
    <name type="scientific">Portunus trituberculatus</name>
    <name type="common">Swimming crab</name>
    <name type="synonym">Neptunus trituberculatus</name>
    <dbReference type="NCBI Taxonomy" id="210409"/>
    <lineage>
        <taxon>Eukaryota</taxon>
        <taxon>Metazoa</taxon>
        <taxon>Ecdysozoa</taxon>
        <taxon>Arthropoda</taxon>
        <taxon>Crustacea</taxon>
        <taxon>Multicrustacea</taxon>
        <taxon>Malacostraca</taxon>
        <taxon>Eumalacostraca</taxon>
        <taxon>Eucarida</taxon>
        <taxon>Decapoda</taxon>
        <taxon>Pleocyemata</taxon>
        <taxon>Brachyura</taxon>
        <taxon>Eubrachyura</taxon>
        <taxon>Portunoidea</taxon>
        <taxon>Portunidae</taxon>
        <taxon>Portuninae</taxon>
        <taxon>Portunus</taxon>
    </lineage>
</organism>
<feature type="compositionally biased region" description="Polar residues" evidence="1">
    <location>
        <begin position="54"/>
        <end position="71"/>
    </location>
</feature>
<name>A0A5B7JC46_PORTR</name>
<dbReference type="EMBL" id="VSRR010082675">
    <property type="protein sequence ID" value="MPC89934.1"/>
    <property type="molecule type" value="Genomic_DNA"/>
</dbReference>